<dbReference type="AlphaFoldDB" id="A0A6N7J2F5"/>
<dbReference type="Proteomes" id="UP000460257">
    <property type="component" value="Unassembled WGS sequence"/>
</dbReference>
<organism evidence="2 3">
    <name type="scientific">Candidatus Weimeria bifida</name>
    <dbReference type="NCBI Taxonomy" id="2599074"/>
    <lineage>
        <taxon>Bacteria</taxon>
        <taxon>Bacillati</taxon>
        <taxon>Bacillota</taxon>
        <taxon>Clostridia</taxon>
        <taxon>Lachnospirales</taxon>
        <taxon>Lachnospiraceae</taxon>
        <taxon>Candidatus Weimeria</taxon>
    </lineage>
</organism>
<keyword evidence="2" id="KW-0966">Cell projection</keyword>
<dbReference type="Pfam" id="PF03646">
    <property type="entry name" value="FlaG"/>
    <property type="match status" value="1"/>
</dbReference>
<evidence type="ECO:0000256" key="1">
    <source>
        <dbReference type="SAM" id="MobiDB-lite"/>
    </source>
</evidence>
<dbReference type="SUPFAM" id="SSF160214">
    <property type="entry name" value="FlaG-like"/>
    <property type="match status" value="1"/>
</dbReference>
<keyword evidence="3" id="KW-1185">Reference proteome</keyword>
<dbReference type="PANTHER" id="PTHR37166">
    <property type="entry name" value="PROTEIN FLAG"/>
    <property type="match status" value="1"/>
</dbReference>
<feature type="compositionally biased region" description="Polar residues" evidence="1">
    <location>
        <begin position="7"/>
        <end position="25"/>
    </location>
</feature>
<proteinExistence type="predicted"/>
<reference evidence="2" key="1">
    <citation type="journal article" date="2020" name="Appl. Environ. Microbiol.">
        <title>Medium-Chain Fatty Acid Synthesis by 'Candidatus Weimeria bifida' gen. nov., sp. nov., and 'Candidatus Pseudoramibacter fermentans' sp. nov.</title>
        <authorList>
            <person name="Scarborough M.J."/>
            <person name="Myers K.S."/>
            <person name="Donohue T.J."/>
            <person name="Noguera D.R."/>
        </authorList>
    </citation>
    <scope>NUCLEOTIDE SEQUENCE</scope>
    <source>
        <strain evidence="2">LCO1.1</strain>
    </source>
</reference>
<feature type="region of interest" description="Disordered" evidence="1">
    <location>
        <begin position="1"/>
        <end position="77"/>
    </location>
</feature>
<gene>
    <name evidence="2" type="ORF">FRC54_10280</name>
</gene>
<keyword evidence="2" id="KW-0282">Flagellum</keyword>
<dbReference type="InterPro" id="IPR005186">
    <property type="entry name" value="FlaG"/>
</dbReference>
<protein>
    <submittedName>
        <fullName evidence="2">Flagellar protein FlaG</fullName>
    </submittedName>
</protein>
<sequence length="154" mass="17013">MDISVKSGYSQQGSYTVSNSSQTEGDSPDTKVLGSGKTQDIDPVNAESADVNESKISSQQQTADQVADIISEKKDKEKLEKKQREQIKQAVSAINKYAHGTEAVFGIHEKTNRVTIKIVDCDTRKVIKEFPPEKTLDMIAKVWELAGILVDEKK</sequence>
<evidence type="ECO:0000313" key="2">
    <source>
        <dbReference type="EMBL" id="MQN02253.1"/>
    </source>
</evidence>
<keyword evidence="2" id="KW-0969">Cilium</keyword>
<evidence type="ECO:0000313" key="3">
    <source>
        <dbReference type="Proteomes" id="UP000460257"/>
    </source>
</evidence>
<dbReference type="Gene3D" id="3.30.160.170">
    <property type="entry name" value="FlaG-like"/>
    <property type="match status" value="1"/>
</dbReference>
<name>A0A6N7J2F5_9FIRM</name>
<comment type="caution">
    <text evidence="2">The sequence shown here is derived from an EMBL/GenBank/DDBJ whole genome shotgun (WGS) entry which is preliminary data.</text>
</comment>
<dbReference type="PANTHER" id="PTHR37166:SF1">
    <property type="entry name" value="PROTEIN FLAG"/>
    <property type="match status" value="1"/>
</dbReference>
<accession>A0A6N7J2F5</accession>
<dbReference type="InterPro" id="IPR035924">
    <property type="entry name" value="FlaG-like_sf"/>
</dbReference>
<dbReference type="EMBL" id="VOGC01000009">
    <property type="protein sequence ID" value="MQN02253.1"/>
    <property type="molecule type" value="Genomic_DNA"/>
</dbReference>
<feature type="compositionally biased region" description="Polar residues" evidence="1">
    <location>
        <begin position="54"/>
        <end position="64"/>
    </location>
</feature>